<evidence type="ECO:0000256" key="1">
    <source>
        <dbReference type="ARBA" id="ARBA00022801"/>
    </source>
</evidence>
<dbReference type="InterPro" id="IPR023214">
    <property type="entry name" value="HAD_sf"/>
</dbReference>
<dbReference type="OrthoDB" id="444127at2759"/>
<dbReference type="GO" id="GO:0019120">
    <property type="term" value="F:hydrolase activity, acting on acid halide bonds, in C-halide compounds"/>
    <property type="evidence" value="ECO:0007669"/>
    <property type="project" value="InterPro"/>
</dbReference>
<evidence type="ECO:0000313" key="2">
    <source>
        <dbReference type="EMBL" id="PHH63372.1"/>
    </source>
</evidence>
<accession>A0A2C5Y7Z4</accession>
<reference evidence="2 3" key="1">
    <citation type="submission" date="2017-06" db="EMBL/GenBank/DDBJ databases">
        <title>Ant-infecting Ophiocordyceps genomes reveal a high diversity of potential behavioral manipulation genes and a possible major role for enterotoxins.</title>
        <authorList>
            <person name="De Bekker C."/>
            <person name="Evans H.C."/>
            <person name="Brachmann A."/>
            <person name="Hughes D.P."/>
        </authorList>
    </citation>
    <scope>NUCLEOTIDE SEQUENCE [LARGE SCALE GENOMIC DNA]</scope>
    <source>
        <strain evidence="2 3">Map64</strain>
    </source>
</reference>
<dbReference type="InterPro" id="IPR036412">
    <property type="entry name" value="HAD-like_sf"/>
</dbReference>
<dbReference type="SUPFAM" id="SSF56784">
    <property type="entry name" value="HAD-like"/>
    <property type="match status" value="1"/>
</dbReference>
<dbReference type="InterPro" id="IPR051540">
    <property type="entry name" value="S-2-haloacid_dehalogenase"/>
</dbReference>
<dbReference type="SFLD" id="SFLDG01129">
    <property type="entry name" value="C1.5:_HAD__Beta-PGM__Phosphata"/>
    <property type="match status" value="1"/>
</dbReference>
<dbReference type="SFLD" id="SFLDS00003">
    <property type="entry name" value="Haloacid_Dehalogenase"/>
    <property type="match status" value="1"/>
</dbReference>
<dbReference type="AlphaFoldDB" id="A0A2C5Y7Z4"/>
<dbReference type="Gene3D" id="1.10.150.750">
    <property type="match status" value="1"/>
</dbReference>
<comment type="caution">
    <text evidence="2">The sequence shown here is derived from an EMBL/GenBank/DDBJ whole genome shotgun (WGS) entry which is preliminary data.</text>
</comment>
<dbReference type="PANTHER" id="PTHR43316:SF9">
    <property type="entry name" value="ACID DEHALOGENASE, PUTATIVE (AFU_ORTHOLOGUE AFUA_6G14460)-RELATED"/>
    <property type="match status" value="1"/>
</dbReference>
<dbReference type="Pfam" id="PF00702">
    <property type="entry name" value="Hydrolase"/>
    <property type="match status" value="1"/>
</dbReference>
<keyword evidence="1" id="KW-0378">Hydrolase</keyword>
<protein>
    <recommendedName>
        <fullName evidence="4">Haloacid dehalogenase, type II</fullName>
    </recommendedName>
</protein>
<dbReference type="Proteomes" id="UP000226192">
    <property type="component" value="Unassembled WGS sequence"/>
</dbReference>
<evidence type="ECO:0008006" key="4">
    <source>
        <dbReference type="Google" id="ProtNLM"/>
    </source>
</evidence>
<dbReference type="InterPro" id="IPR006328">
    <property type="entry name" value="2-HAD"/>
</dbReference>
<dbReference type="EMBL" id="NJET01000051">
    <property type="protein sequence ID" value="PHH63372.1"/>
    <property type="molecule type" value="Genomic_DNA"/>
</dbReference>
<dbReference type="Gene3D" id="3.40.50.1000">
    <property type="entry name" value="HAD superfamily/HAD-like"/>
    <property type="match status" value="1"/>
</dbReference>
<dbReference type="NCBIfam" id="TIGR01428">
    <property type="entry name" value="HAD_type_II"/>
    <property type="match status" value="1"/>
</dbReference>
<evidence type="ECO:0000313" key="3">
    <source>
        <dbReference type="Proteomes" id="UP000226192"/>
    </source>
</evidence>
<sequence>MASSRPITSYSCLTFDCYGTLVDWEQGIWQALAPLRSQLDASHPLANNRPATLKRVIETEDAVRQSQPQALYRTILAQTYTRLAQHLGLSASPQQAQAFANSVSDWPVYPDTVDALQRLKRHFKLVILSNIDADSFQRTLHRQLVGVDFDAVYTAQDIGSYKPSLQNFAYLVEHCLRDLGVQKSDIVHTAYALKHDLVPAHQMGLASAWVDRKHADSVMGGHLDDYKQQVGFSWHYGTMGEMADAVDALAAQSKQ</sequence>
<proteinExistence type="predicted"/>
<dbReference type="PANTHER" id="PTHR43316">
    <property type="entry name" value="HYDROLASE, HALOACID DELAHOGENASE-RELATED"/>
    <property type="match status" value="1"/>
</dbReference>
<name>A0A2C5Y7Z4_9HYPO</name>
<gene>
    <name evidence="2" type="ORF">CDD81_6069</name>
</gene>
<organism evidence="2 3">
    <name type="scientific">Ophiocordyceps australis</name>
    <dbReference type="NCBI Taxonomy" id="1399860"/>
    <lineage>
        <taxon>Eukaryota</taxon>
        <taxon>Fungi</taxon>
        <taxon>Dikarya</taxon>
        <taxon>Ascomycota</taxon>
        <taxon>Pezizomycotina</taxon>
        <taxon>Sordariomycetes</taxon>
        <taxon>Hypocreomycetidae</taxon>
        <taxon>Hypocreales</taxon>
        <taxon>Ophiocordycipitaceae</taxon>
        <taxon>Ophiocordyceps</taxon>
    </lineage>
</organism>
<keyword evidence="3" id="KW-1185">Reference proteome</keyword>